<feature type="region of interest" description="Disordered" evidence="1">
    <location>
        <begin position="143"/>
        <end position="166"/>
    </location>
</feature>
<keyword evidence="5" id="KW-1185">Reference proteome</keyword>
<dbReference type="GO" id="GO:0005576">
    <property type="term" value="C:extracellular region"/>
    <property type="evidence" value="ECO:0007669"/>
    <property type="project" value="InterPro"/>
</dbReference>
<evidence type="ECO:0000256" key="2">
    <source>
        <dbReference type="SAM" id="SignalP"/>
    </source>
</evidence>
<organism evidence="4 5">
    <name type="scientific">Myodes glareolus</name>
    <name type="common">Bank vole</name>
    <name type="synonym">Clethrionomys glareolus</name>
    <dbReference type="NCBI Taxonomy" id="447135"/>
    <lineage>
        <taxon>Eukaryota</taxon>
        <taxon>Metazoa</taxon>
        <taxon>Chordata</taxon>
        <taxon>Craniata</taxon>
        <taxon>Vertebrata</taxon>
        <taxon>Euteleostomi</taxon>
        <taxon>Mammalia</taxon>
        <taxon>Eutheria</taxon>
        <taxon>Euarchontoglires</taxon>
        <taxon>Glires</taxon>
        <taxon>Rodentia</taxon>
        <taxon>Myomorpha</taxon>
        <taxon>Muroidea</taxon>
        <taxon>Cricetidae</taxon>
        <taxon>Arvicolinae</taxon>
        <taxon>Myodes</taxon>
    </lineage>
</organism>
<name>A0AAW0K968_MYOGA</name>
<feature type="domain" description="WAP" evidence="3">
    <location>
        <begin position="76"/>
        <end position="127"/>
    </location>
</feature>
<keyword evidence="2" id="KW-0732">Signal</keyword>
<dbReference type="GO" id="GO:0030414">
    <property type="term" value="F:peptidase inhibitor activity"/>
    <property type="evidence" value="ECO:0007669"/>
    <property type="project" value="InterPro"/>
</dbReference>
<evidence type="ECO:0000313" key="4">
    <source>
        <dbReference type="EMBL" id="KAK7834441.1"/>
    </source>
</evidence>
<dbReference type="SMART" id="SM00217">
    <property type="entry name" value="WAP"/>
    <property type="match status" value="1"/>
</dbReference>
<reference evidence="4 5" key="1">
    <citation type="journal article" date="2023" name="bioRxiv">
        <title>Conserved and derived expression patterns and positive selection on dental genes reveal complex evolutionary context of ever-growing rodent molars.</title>
        <authorList>
            <person name="Calamari Z.T."/>
            <person name="Song A."/>
            <person name="Cohen E."/>
            <person name="Akter M."/>
            <person name="Roy R.D."/>
            <person name="Hallikas O."/>
            <person name="Christensen M.M."/>
            <person name="Li P."/>
            <person name="Marangoni P."/>
            <person name="Jernvall J."/>
            <person name="Klein O.D."/>
        </authorList>
    </citation>
    <scope>NUCLEOTIDE SEQUENCE [LARGE SCALE GENOMIC DNA]</scope>
    <source>
        <strain evidence="4">V071</strain>
    </source>
</reference>
<accession>A0AAW0K968</accession>
<protein>
    <recommendedName>
        <fullName evidence="3">WAP domain-containing protein</fullName>
    </recommendedName>
</protein>
<dbReference type="EMBL" id="JBBHLL010000004">
    <property type="protein sequence ID" value="KAK7834441.1"/>
    <property type="molecule type" value="Genomic_DNA"/>
</dbReference>
<dbReference type="InterPro" id="IPR036645">
    <property type="entry name" value="Elafin-like_sf"/>
</dbReference>
<dbReference type="CDD" id="cd00199">
    <property type="entry name" value="WAP"/>
    <property type="match status" value="1"/>
</dbReference>
<evidence type="ECO:0000313" key="5">
    <source>
        <dbReference type="Proteomes" id="UP001488838"/>
    </source>
</evidence>
<sequence length="166" mass="17758">MRCFLSLALGLLALEVALAQNPREQVLDSVQVMCPEASANENPECINCRTKAECAQNALCCRSSCNAICKTPVNIDAPKVGHCPWNPVNLIPAGPCLEKDSCSRDSDCAGNKKCCKYGCAMQCKSPQEGMSVDEQGLEKQTVLPLKAGPGEFTSQTGPSALDLREH</sequence>
<comment type="caution">
    <text evidence="4">The sequence shown here is derived from an EMBL/GenBank/DDBJ whole genome shotgun (WGS) entry which is preliminary data.</text>
</comment>
<dbReference type="PROSITE" id="PS51390">
    <property type="entry name" value="WAP"/>
    <property type="match status" value="1"/>
</dbReference>
<evidence type="ECO:0000259" key="3">
    <source>
        <dbReference type="PROSITE" id="PS51390"/>
    </source>
</evidence>
<dbReference type="SUPFAM" id="SSF57256">
    <property type="entry name" value="Elafin-like"/>
    <property type="match status" value="1"/>
</dbReference>
<feature type="chain" id="PRO_5043945568" description="WAP domain-containing protein" evidence="2">
    <location>
        <begin position="20"/>
        <end position="166"/>
    </location>
</feature>
<dbReference type="AlphaFoldDB" id="A0AAW0K968"/>
<proteinExistence type="predicted"/>
<evidence type="ECO:0000256" key="1">
    <source>
        <dbReference type="SAM" id="MobiDB-lite"/>
    </source>
</evidence>
<dbReference type="InterPro" id="IPR008197">
    <property type="entry name" value="WAP_dom"/>
</dbReference>
<dbReference type="Gene3D" id="4.10.75.10">
    <property type="entry name" value="Elafin-like"/>
    <property type="match status" value="1"/>
</dbReference>
<gene>
    <name evidence="4" type="ORF">U0070_017627</name>
</gene>
<dbReference type="Proteomes" id="UP001488838">
    <property type="component" value="Unassembled WGS sequence"/>
</dbReference>
<dbReference type="Pfam" id="PF00095">
    <property type="entry name" value="WAP"/>
    <property type="match status" value="1"/>
</dbReference>
<dbReference type="PRINTS" id="PR00003">
    <property type="entry name" value="4DISULPHCORE"/>
</dbReference>
<feature type="signal peptide" evidence="2">
    <location>
        <begin position="1"/>
        <end position="19"/>
    </location>
</feature>